<accession>A0ACD3SPZ1</accession>
<dbReference type="Proteomes" id="UP000004277">
    <property type="component" value="Unassembled WGS sequence"/>
</dbReference>
<protein>
    <submittedName>
        <fullName evidence="1">AMP-binding protein</fullName>
    </submittedName>
</protein>
<evidence type="ECO:0000313" key="2">
    <source>
        <dbReference type="Proteomes" id="UP000004277"/>
    </source>
</evidence>
<reference evidence="1" key="1">
    <citation type="submission" date="2019-05" db="EMBL/GenBank/DDBJ databases">
        <title>Revised genome assembly of Burkholderiaceae (previously Ralstonia) sp. PBA.</title>
        <authorList>
            <person name="Gan H.M."/>
        </authorList>
    </citation>
    <scope>NUCLEOTIDE SEQUENCE</scope>
    <source>
        <strain evidence="1">PBA</strain>
    </source>
</reference>
<keyword evidence="2" id="KW-1185">Reference proteome</keyword>
<organism evidence="1 2">
    <name type="scientific">Imbroritus primus</name>
    <dbReference type="NCBI Taxonomy" id="3058603"/>
    <lineage>
        <taxon>Bacteria</taxon>
        <taxon>Pseudomonadati</taxon>
        <taxon>Pseudomonadota</taxon>
        <taxon>Betaproteobacteria</taxon>
        <taxon>Burkholderiales</taxon>
        <taxon>Burkholderiaceae</taxon>
        <taxon>Imbroritus</taxon>
    </lineage>
</organism>
<gene>
    <name evidence="1" type="ORF">MW7_005235</name>
</gene>
<sequence>MSDVSQSSTLPATLSAVLQEHVRLRPDAELLIAPETGRTFTYGELAQQARLFDAWLTAARVPRGARVALFLPNGAQAALLFLATMVAGRVTVPLNLLSTPAQLHHALVHSDAAVLFTCAELAPRVAEIAGKLAESGAAPRIIEIDPDEAQLTFAADTELVDSIEPDASDVGLLMYTSGTTGLPKGVPLTHANLLHAARAMGAWHSLTPDDRVLSALPLYHINGQVIGTLTPFCSGGSIVAPRKFSASQWWSLVEKYHCTWLNMVPTIIAYLLNAPAENDRPIPWVRFGRSASAPLPVEHHRAFEQRFGVPVIEGMGMTETASMVFCNPHEKGAQRYGSPGLPCGVEARIIGPDGQPLPDGVTGEIALRGANVMRGYHKNPEETARTIDAEGWLHTGDLGHRDAEGYYFITGRIKELIIKGGENIAPREIDEVLLQHPAVLEAAAIGLPDPNYGQEIHAAVVLKPDTQVSEEDLRGFCLDRLGKYKTPQCIRILDDLPKGPSGKVQRLKIAEQW</sequence>
<name>A0ACD3SPZ1_9BURK</name>
<proteinExistence type="predicted"/>
<dbReference type="EMBL" id="AKCV02000015">
    <property type="protein sequence ID" value="TMS58163.1"/>
    <property type="molecule type" value="Genomic_DNA"/>
</dbReference>
<evidence type="ECO:0000313" key="1">
    <source>
        <dbReference type="EMBL" id="TMS58163.1"/>
    </source>
</evidence>
<comment type="caution">
    <text evidence="1">The sequence shown here is derived from an EMBL/GenBank/DDBJ whole genome shotgun (WGS) entry which is preliminary data.</text>
</comment>